<reference evidence="2 3" key="1">
    <citation type="submission" date="2018-03" db="EMBL/GenBank/DDBJ databases">
        <title>Phenotypic and genomic properties of Cyclonatronum proteinivorum gen. nov., sp. nov., a haloalkaliphilic bacteroidete from soda lakes possessing Na+-translocating rhodopsin.</title>
        <authorList>
            <person name="Toshchakov S.V."/>
            <person name="Korzhenkov A."/>
            <person name="Samarov N.I."/>
            <person name="Kublanov I.V."/>
            <person name="Muntyan M.S."/>
            <person name="Sorokin D.Y."/>
        </authorList>
    </citation>
    <scope>NUCLEOTIDE SEQUENCE [LARGE SCALE GENOMIC DNA]</scope>
    <source>
        <strain evidence="2 3">Omega</strain>
    </source>
</reference>
<dbReference type="AlphaFoldDB" id="A0A345UKI5"/>
<keyword evidence="1" id="KW-0472">Membrane</keyword>
<keyword evidence="3" id="KW-1185">Reference proteome</keyword>
<evidence type="ECO:0000256" key="1">
    <source>
        <dbReference type="SAM" id="Phobius"/>
    </source>
</evidence>
<feature type="transmembrane region" description="Helical" evidence="1">
    <location>
        <begin position="33"/>
        <end position="55"/>
    </location>
</feature>
<proteinExistence type="predicted"/>
<evidence type="ECO:0000313" key="2">
    <source>
        <dbReference type="EMBL" id="AXJ00987.1"/>
    </source>
</evidence>
<dbReference type="Proteomes" id="UP000254808">
    <property type="component" value="Chromosome"/>
</dbReference>
<keyword evidence="1" id="KW-0812">Transmembrane</keyword>
<keyword evidence="1" id="KW-1133">Transmembrane helix</keyword>
<accession>A0A345UKI5</accession>
<organism evidence="2 3">
    <name type="scientific">Cyclonatronum proteinivorum</name>
    <dbReference type="NCBI Taxonomy" id="1457365"/>
    <lineage>
        <taxon>Bacteria</taxon>
        <taxon>Pseudomonadati</taxon>
        <taxon>Balneolota</taxon>
        <taxon>Balneolia</taxon>
        <taxon>Balneolales</taxon>
        <taxon>Cyclonatronaceae</taxon>
        <taxon>Cyclonatronum</taxon>
    </lineage>
</organism>
<gene>
    <name evidence="2" type="ORF">CYPRO_1737</name>
</gene>
<name>A0A345UKI5_9BACT</name>
<sequence length="97" mass="10648">MPPLQGSTCVVGSLPGVGTPGCGMSPFQDFGQIVEIIICTNLIYAVFICGLRVPIQSFGLSHSARSLRSPGRPSCRRAFWRFRVKWSKDDSTQEKCL</sequence>
<dbReference type="EMBL" id="CP027806">
    <property type="protein sequence ID" value="AXJ00987.1"/>
    <property type="molecule type" value="Genomic_DNA"/>
</dbReference>
<evidence type="ECO:0000313" key="3">
    <source>
        <dbReference type="Proteomes" id="UP000254808"/>
    </source>
</evidence>
<protein>
    <submittedName>
        <fullName evidence="2">Uncharacterized protein</fullName>
    </submittedName>
</protein>
<dbReference type="KEGG" id="cprv:CYPRO_1737"/>